<dbReference type="RefSeq" id="WP_150969369.1">
    <property type="nucleotide sequence ID" value="NZ_VZDO01000005.1"/>
</dbReference>
<sequence length="117" mass="12375">MQLFFDSYPNNSGRAQFAPAFPDYVEDVVLAADTLLRLPIPVEARFAVFSFDGDVRVRLGDAATIVALPAATSQTGSGGELNPVARRISPRQGEAAPATHICMRAPAACTGSVSFYA</sequence>
<evidence type="ECO:0000313" key="2">
    <source>
        <dbReference type="Proteomes" id="UP000432089"/>
    </source>
</evidence>
<accession>A0A7V7PQ84</accession>
<keyword evidence="2" id="KW-1185">Reference proteome</keyword>
<proteinExistence type="predicted"/>
<gene>
    <name evidence="1" type="ORF">F6X38_08955</name>
</gene>
<dbReference type="EMBL" id="VZDO01000005">
    <property type="protein sequence ID" value="KAB0680296.1"/>
    <property type="molecule type" value="Genomic_DNA"/>
</dbReference>
<evidence type="ECO:0000313" key="1">
    <source>
        <dbReference type="EMBL" id="KAB0680296.1"/>
    </source>
</evidence>
<reference evidence="1 2" key="1">
    <citation type="submission" date="2019-09" db="EMBL/GenBank/DDBJ databases">
        <title>YIM 132180 draft genome.</title>
        <authorList>
            <person name="Zhang K."/>
        </authorList>
    </citation>
    <scope>NUCLEOTIDE SEQUENCE [LARGE SCALE GENOMIC DNA]</scope>
    <source>
        <strain evidence="1 2">YIM 132180</strain>
    </source>
</reference>
<dbReference type="Proteomes" id="UP000432089">
    <property type="component" value="Unassembled WGS sequence"/>
</dbReference>
<name>A0A7V7PQ84_9HYPH</name>
<comment type="caution">
    <text evidence="1">The sequence shown here is derived from an EMBL/GenBank/DDBJ whole genome shotgun (WGS) entry which is preliminary data.</text>
</comment>
<protein>
    <submittedName>
        <fullName evidence="1">Uncharacterized protein</fullName>
    </submittedName>
</protein>
<dbReference type="AlphaFoldDB" id="A0A7V7PQ84"/>
<organism evidence="1 2">
    <name type="scientific">Plantimonas leprariae</name>
    <dbReference type="NCBI Taxonomy" id="2615207"/>
    <lineage>
        <taxon>Bacteria</taxon>
        <taxon>Pseudomonadati</taxon>
        <taxon>Pseudomonadota</taxon>
        <taxon>Alphaproteobacteria</taxon>
        <taxon>Hyphomicrobiales</taxon>
        <taxon>Aurantimonadaceae</taxon>
        <taxon>Plantimonas</taxon>
    </lineage>
</organism>